<reference evidence="2" key="2">
    <citation type="submission" date="2022-06" db="UniProtKB">
        <authorList>
            <consortium name="EnsemblMetazoa"/>
        </authorList>
    </citation>
    <scope>IDENTIFICATION</scope>
    <source>
        <strain evidence="2">DF5081</strain>
    </source>
</reference>
<evidence type="ECO:0000256" key="1">
    <source>
        <dbReference type="SAM" id="MobiDB-lite"/>
    </source>
</evidence>
<evidence type="ECO:0000313" key="3">
    <source>
        <dbReference type="Proteomes" id="UP000005237"/>
    </source>
</evidence>
<name>A0A8R1EUT2_CAEJA</name>
<organism evidence="2 3">
    <name type="scientific">Caenorhabditis japonica</name>
    <dbReference type="NCBI Taxonomy" id="281687"/>
    <lineage>
        <taxon>Eukaryota</taxon>
        <taxon>Metazoa</taxon>
        <taxon>Ecdysozoa</taxon>
        <taxon>Nematoda</taxon>
        <taxon>Chromadorea</taxon>
        <taxon>Rhabditida</taxon>
        <taxon>Rhabditina</taxon>
        <taxon>Rhabditomorpha</taxon>
        <taxon>Rhabditoidea</taxon>
        <taxon>Rhabditidae</taxon>
        <taxon>Peloderinae</taxon>
        <taxon>Caenorhabditis</taxon>
    </lineage>
</organism>
<dbReference type="AlphaFoldDB" id="A0A8R1EUT2"/>
<proteinExistence type="predicted"/>
<reference evidence="3" key="1">
    <citation type="submission" date="2010-08" db="EMBL/GenBank/DDBJ databases">
        <authorList>
            <consortium name="Caenorhabditis japonica Sequencing Consortium"/>
            <person name="Wilson R.K."/>
        </authorList>
    </citation>
    <scope>NUCLEOTIDE SEQUENCE [LARGE SCALE GENOMIC DNA]</scope>
    <source>
        <strain evidence="3">DF5081</strain>
    </source>
</reference>
<dbReference type="EnsemblMetazoa" id="CJA42510.1">
    <property type="protein sequence ID" value="CJA42510.1"/>
    <property type="gene ID" value="WBGene00218358"/>
</dbReference>
<protein>
    <submittedName>
        <fullName evidence="2">Uncharacterized protein</fullName>
    </submittedName>
</protein>
<dbReference type="Proteomes" id="UP000005237">
    <property type="component" value="Unassembled WGS sequence"/>
</dbReference>
<evidence type="ECO:0000313" key="2">
    <source>
        <dbReference type="EnsemblMetazoa" id="CJA42510.1"/>
    </source>
</evidence>
<sequence length="81" mass="9044">MLRPIRAHHEYESLTLAQSAPKTWATTPFNARSVWTGHISAAPPSSTSITTPNISATTLAQSAKLELRRQSRKRGKPQRRH</sequence>
<feature type="compositionally biased region" description="Basic residues" evidence="1">
    <location>
        <begin position="70"/>
        <end position="81"/>
    </location>
</feature>
<feature type="region of interest" description="Disordered" evidence="1">
    <location>
        <begin position="61"/>
        <end position="81"/>
    </location>
</feature>
<accession>A0A8R1EUT2</accession>
<keyword evidence="3" id="KW-1185">Reference proteome</keyword>